<evidence type="ECO:0000256" key="1">
    <source>
        <dbReference type="ARBA" id="ARBA00023235"/>
    </source>
</evidence>
<dbReference type="InterPro" id="IPR002701">
    <property type="entry name" value="CM_II_prokaryot"/>
</dbReference>
<dbReference type="PANTHER" id="PTHR38041">
    <property type="entry name" value="CHORISMATE MUTASE"/>
    <property type="match status" value="1"/>
</dbReference>
<dbReference type="GO" id="GO:0009697">
    <property type="term" value="P:salicylic acid biosynthetic process"/>
    <property type="evidence" value="ECO:0007669"/>
    <property type="project" value="TreeGrafter"/>
</dbReference>
<reference evidence="3 4" key="1">
    <citation type="submission" date="2022-11" db="EMBL/GenBank/DDBJ databases">
        <title>Haliovirga abyssi gen. nov., sp. nov., a mesophilic fermentative bacterium isolated from the Iheya North hydrothermal field and the proposal of Haliovirgaceae fam. nov.</title>
        <authorList>
            <person name="Miyazaki U."/>
            <person name="Tame A."/>
            <person name="Miyazaki J."/>
            <person name="Takai K."/>
            <person name="Sawayama S."/>
            <person name="Kitajima M."/>
            <person name="Okamoto A."/>
            <person name="Nakagawa S."/>
        </authorList>
    </citation>
    <scope>NUCLEOTIDE SEQUENCE [LARGE SCALE GENOMIC DNA]</scope>
    <source>
        <strain evidence="3 4">IC12</strain>
    </source>
</reference>
<dbReference type="GO" id="GO:0004106">
    <property type="term" value="F:chorismate mutase activity"/>
    <property type="evidence" value="ECO:0007669"/>
    <property type="project" value="InterPro"/>
</dbReference>
<dbReference type="AlphaFoldDB" id="A0AAU9D341"/>
<dbReference type="Proteomes" id="UP001321582">
    <property type="component" value="Chromosome"/>
</dbReference>
<gene>
    <name evidence="3" type="ORF">HLVA_09880</name>
</gene>
<keyword evidence="4" id="KW-1185">Reference proteome</keyword>
<protein>
    <recommendedName>
        <fullName evidence="2">Chorismate mutase domain-containing protein</fullName>
    </recommendedName>
</protein>
<dbReference type="Pfam" id="PF01817">
    <property type="entry name" value="CM_2"/>
    <property type="match status" value="1"/>
</dbReference>
<dbReference type="PANTHER" id="PTHR38041:SF1">
    <property type="entry name" value="CHORISMATE MUTASE"/>
    <property type="match status" value="1"/>
</dbReference>
<evidence type="ECO:0000313" key="4">
    <source>
        <dbReference type="Proteomes" id="UP001321582"/>
    </source>
</evidence>
<evidence type="ECO:0000313" key="3">
    <source>
        <dbReference type="EMBL" id="BDU50419.1"/>
    </source>
</evidence>
<name>A0AAU9D341_9FUSO</name>
<dbReference type="KEGG" id="haby:HLVA_09880"/>
<proteinExistence type="predicted"/>
<dbReference type="InterPro" id="IPR036263">
    <property type="entry name" value="Chorismate_II_sf"/>
</dbReference>
<dbReference type="InterPro" id="IPR036979">
    <property type="entry name" value="CM_dom_sf"/>
</dbReference>
<organism evidence="3 4">
    <name type="scientific">Haliovirga abyssi</name>
    <dbReference type="NCBI Taxonomy" id="2996794"/>
    <lineage>
        <taxon>Bacteria</taxon>
        <taxon>Fusobacteriati</taxon>
        <taxon>Fusobacteriota</taxon>
        <taxon>Fusobacteriia</taxon>
        <taxon>Fusobacteriales</taxon>
        <taxon>Haliovirgaceae</taxon>
        <taxon>Haliovirga</taxon>
    </lineage>
</organism>
<dbReference type="SUPFAM" id="SSF48600">
    <property type="entry name" value="Chorismate mutase II"/>
    <property type="match status" value="1"/>
</dbReference>
<dbReference type="GO" id="GO:0046417">
    <property type="term" value="P:chorismate metabolic process"/>
    <property type="evidence" value="ECO:0007669"/>
    <property type="project" value="InterPro"/>
</dbReference>
<dbReference type="SMART" id="SM00830">
    <property type="entry name" value="CM_2"/>
    <property type="match status" value="1"/>
</dbReference>
<sequence length="97" mass="11484">MKKAEECLNMREIRDGIDIIDNEIVKLIANRAKYVKEAAKFKKDEKAVKDSNRVKKVLESKKELAKKYGASPDLIEKIYKMMIDFFINEEMQEWKLK</sequence>
<dbReference type="InterPro" id="IPR051331">
    <property type="entry name" value="Chorismate_mutase-related"/>
</dbReference>
<dbReference type="PROSITE" id="PS51168">
    <property type="entry name" value="CHORISMATE_MUT_2"/>
    <property type="match status" value="1"/>
</dbReference>
<dbReference type="Gene3D" id="1.20.59.10">
    <property type="entry name" value="Chorismate mutase"/>
    <property type="match status" value="1"/>
</dbReference>
<evidence type="ECO:0000259" key="2">
    <source>
        <dbReference type="PROSITE" id="PS51168"/>
    </source>
</evidence>
<accession>A0AAU9D341</accession>
<dbReference type="EMBL" id="AP027059">
    <property type="protein sequence ID" value="BDU50419.1"/>
    <property type="molecule type" value="Genomic_DNA"/>
</dbReference>
<keyword evidence="1" id="KW-0413">Isomerase</keyword>
<feature type="domain" description="Chorismate mutase" evidence="2">
    <location>
        <begin position="4"/>
        <end position="94"/>
    </location>
</feature>
<dbReference type="RefSeq" id="WP_307905349.1">
    <property type="nucleotide sequence ID" value="NZ_AP027059.1"/>
</dbReference>